<keyword evidence="5" id="KW-0804">Transcription</keyword>
<dbReference type="InterPro" id="IPR036864">
    <property type="entry name" value="Zn2-C6_fun-type_DNA-bd_sf"/>
</dbReference>
<dbReference type="SUPFAM" id="SSF57701">
    <property type="entry name" value="Zn2/Cys6 DNA-binding domain"/>
    <property type="match status" value="1"/>
</dbReference>
<dbReference type="OrthoDB" id="3172332at2759"/>
<gene>
    <name evidence="8" type="ORF">BO78DRAFT_6085</name>
</gene>
<dbReference type="PANTHER" id="PTHR36206">
    <property type="entry name" value="ASPERCRYPTIN BIOSYNTHESIS CLUSTER-SPECIFIC TRANSCRIPTION REGULATOR ATNN-RELATED"/>
    <property type="match status" value="1"/>
</dbReference>
<dbReference type="AlphaFoldDB" id="A0A319ES21"/>
<dbReference type="CDD" id="cd00067">
    <property type="entry name" value="GAL4"/>
    <property type="match status" value="1"/>
</dbReference>
<dbReference type="EMBL" id="KZ826315">
    <property type="protein sequence ID" value="PYI12550.1"/>
    <property type="molecule type" value="Genomic_DNA"/>
</dbReference>
<keyword evidence="9" id="KW-1185">Reference proteome</keyword>
<evidence type="ECO:0000256" key="1">
    <source>
        <dbReference type="ARBA" id="ARBA00022723"/>
    </source>
</evidence>
<dbReference type="PANTHER" id="PTHR36206:SF16">
    <property type="entry name" value="TRANSCRIPTION FACTOR DOMAIN-CONTAINING PROTEIN-RELATED"/>
    <property type="match status" value="1"/>
</dbReference>
<organism evidence="8 9">
    <name type="scientific">Aspergillus sclerotiicarbonarius (strain CBS 121057 / IBT 28362)</name>
    <dbReference type="NCBI Taxonomy" id="1448318"/>
    <lineage>
        <taxon>Eukaryota</taxon>
        <taxon>Fungi</taxon>
        <taxon>Dikarya</taxon>
        <taxon>Ascomycota</taxon>
        <taxon>Pezizomycotina</taxon>
        <taxon>Eurotiomycetes</taxon>
        <taxon>Eurotiomycetidae</taxon>
        <taxon>Eurotiales</taxon>
        <taxon>Aspergillaceae</taxon>
        <taxon>Aspergillus</taxon>
        <taxon>Aspergillus subgen. Circumdati</taxon>
    </lineage>
</organism>
<evidence type="ECO:0000256" key="3">
    <source>
        <dbReference type="ARBA" id="ARBA00023015"/>
    </source>
</evidence>
<sequence>MKRQRAFTHRSRNGCRTCRSRHIKCDEAPDACHNCTSTGRKCEGYDQHRLPVRKTSAPRALINLAISLPRMNTDERRCFRFFEHNTIPMLVGYAESEVWQRLVLQMSQREPAICHAVVALSAIHEDYERRGMAMKPDYRHHRFALEQYNRAMSMLRKRIQSNDPQVREIALMCCVVFVVLELLEGKYQNAFAHLQQGLSILDSQSGHTSATECALAKAFLHLNVQQSHFGGPDVRVTLHPPKGRVAEATYESVKIRSLPEAKERIRVLMNNIFHFQSCCNLFFRGDLESDILSLSARQCKLQCQLSDYRADLEEFIWSHNTRHAWTLREVRSVDVIRVHLATLASLLGGSLDTTEMSYDRFLPEFKRINEFSEQIISSFKTEYEEISRLPSMVMDTGILPSLFWSCVKCRDSQTRRHSARLLQVWPHREGIYDSRLILMICQGLIAIETEGRDEETGIIPQSARVQTQTVEVAKDQSHMVIRYTLVSGSETWGENERERVVPFGGN</sequence>
<evidence type="ECO:0000313" key="8">
    <source>
        <dbReference type="EMBL" id="PYI12550.1"/>
    </source>
</evidence>
<dbReference type="GO" id="GO:0009893">
    <property type="term" value="P:positive regulation of metabolic process"/>
    <property type="evidence" value="ECO:0007669"/>
    <property type="project" value="UniProtKB-ARBA"/>
</dbReference>
<evidence type="ECO:0000256" key="2">
    <source>
        <dbReference type="ARBA" id="ARBA00022833"/>
    </source>
</evidence>
<dbReference type="InterPro" id="IPR052360">
    <property type="entry name" value="Transcr_Regulatory_Proteins"/>
</dbReference>
<dbReference type="GO" id="GO:0003677">
    <property type="term" value="F:DNA binding"/>
    <property type="evidence" value="ECO:0007669"/>
    <property type="project" value="UniProtKB-KW"/>
</dbReference>
<evidence type="ECO:0000256" key="4">
    <source>
        <dbReference type="ARBA" id="ARBA00023125"/>
    </source>
</evidence>
<dbReference type="InterPro" id="IPR021858">
    <property type="entry name" value="Fun_TF"/>
</dbReference>
<keyword evidence="4" id="KW-0238">DNA-binding</keyword>
<keyword evidence="2" id="KW-0862">Zinc</keyword>
<evidence type="ECO:0000313" key="9">
    <source>
        <dbReference type="Proteomes" id="UP000248423"/>
    </source>
</evidence>
<dbReference type="VEuPathDB" id="FungiDB:BO78DRAFT_6085"/>
<feature type="domain" description="Zn(2)-C6 fungal-type" evidence="7">
    <location>
        <begin position="14"/>
        <end position="42"/>
    </location>
</feature>
<dbReference type="Pfam" id="PF00172">
    <property type="entry name" value="Zn_clus"/>
    <property type="match status" value="1"/>
</dbReference>
<evidence type="ECO:0000259" key="7">
    <source>
        <dbReference type="PROSITE" id="PS50048"/>
    </source>
</evidence>
<dbReference type="Proteomes" id="UP000248423">
    <property type="component" value="Unassembled WGS sequence"/>
</dbReference>
<keyword evidence="1" id="KW-0479">Metal-binding</keyword>
<proteinExistence type="predicted"/>
<accession>A0A319ES21</accession>
<dbReference type="Pfam" id="PF11951">
    <property type="entry name" value="Fungal_trans_2"/>
    <property type="match status" value="1"/>
</dbReference>
<evidence type="ECO:0000256" key="6">
    <source>
        <dbReference type="ARBA" id="ARBA00023242"/>
    </source>
</evidence>
<keyword evidence="6" id="KW-0539">Nucleus</keyword>
<dbReference type="GO" id="GO:0000981">
    <property type="term" value="F:DNA-binding transcription factor activity, RNA polymerase II-specific"/>
    <property type="evidence" value="ECO:0007669"/>
    <property type="project" value="InterPro"/>
</dbReference>
<evidence type="ECO:0000256" key="5">
    <source>
        <dbReference type="ARBA" id="ARBA00023163"/>
    </source>
</evidence>
<dbReference type="SMART" id="SM00066">
    <property type="entry name" value="GAL4"/>
    <property type="match status" value="1"/>
</dbReference>
<dbReference type="PROSITE" id="PS00463">
    <property type="entry name" value="ZN2_CY6_FUNGAL_1"/>
    <property type="match status" value="1"/>
</dbReference>
<keyword evidence="3" id="KW-0805">Transcription regulation</keyword>
<name>A0A319ES21_ASPSB</name>
<dbReference type="Gene3D" id="4.10.240.10">
    <property type="entry name" value="Zn(2)-C6 fungal-type DNA-binding domain"/>
    <property type="match status" value="1"/>
</dbReference>
<dbReference type="InterPro" id="IPR001138">
    <property type="entry name" value="Zn2Cys6_DnaBD"/>
</dbReference>
<dbReference type="PROSITE" id="PS50048">
    <property type="entry name" value="ZN2_CY6_FUNGAL_2"/>
    <property type="match status" value="1"/>
</dbReference>
<dbReference type="GO" id="GO:0008270">
    <property type="term" value="F:zinc ion binding"/>
    <property type="evidence" value="ECO:0007669"/>
    <property type="project" value="InterPro"/>
</dbReference>
<protein>
    <recommendedName>
        <fullName evidence="7">Zn(2)-C6 fungal-type domain-containing protein</fullName>
    </recommendedName>
</protein>
<reference evidence="8 9" key="1">
    <citation type="submission" date="2018-02" db="EMBL/GenBank/DDBJ databases">
        <title>The genomes of Aspergillus section Nigri reveals drivers in fungal speciation.</title>
        <authorList>
            <consortium name="DOE Joint Genome Institute"/>
            <person name="Vesth T.C."/>
            <person name="Nybo J."/>
            <person name="Theobald S."/>
            <person name="Brandl J."/>
            <person name="Frisvad J.C."/>
            <person name="Nielsen K.F."/>
            <person name="Lyhne E.K."/>
            <person name="Kogle M.E."/>
            <person name="Kuo A."/>
            <person name="Riley R."/>
            <person name="Clum A."/>
            <person name="Nolan M."/>
            <person name="Lipzen A."/>
            <person name="Salamov A."/>
            <person name="Henrissat B."/>
            <person name="Wiebenga A."/>
            <person name="De vries R.P."/>
            <person name="Grigoriev I.V."/>
            <person name="Mortensen U.H."/>
            <person name="Andersen M.R."/>
            <person name="Baker S.E."/>
        </authorList>
    </citation>
    <scope>NUCLEOTIDE SEQUENCE [LARGE SCALE GENOMIC DNA]</scope>
    <source>
        <strain evidence="8 9">CBS 121057</strain>
    </source>
</reference>